<dbReference type="AlphaFoldDB" id="A0A436ZU17"/>
<reference evidence="1 2" key="1">
    <citation type="submission" date="2019-01" db="EMBL/GenBank/DDBJ databases">
        <title>Intercellular communication is required for trap formation in the nematode-trapping fungus Duddingtonia flagrans.</title>
        <authorList>
            <person name="Youssar L."/>
            <person name="Wernet V."/>
            <person name="Hensel N."/>
            <person name="Hildebrandt H.-G."/>
            <person name="Fischer R."/>
        </authorList>
    </citation>
    <scope>NUCLEOTIDE SEQUENCE [LARGE SCALE GENOMIC DNA]</scope>
    <source>
        <strain evidence="1 2">CBS H-5679</strain>
    </source>
</reference>
<name>A0A436ZU17_ARTFL</name>
<proteinExistence type="predicted"/>
<evidence type="ECO:0000313" key="1">
    <source>
        <dbReference type="EMBL" id="RVD82295.1"/>
    </source>
</evidence>
<dbReference type="VEuPathDB" id="FungiDB:DFL_006725"/>
<dbReference type="GeneID" id="93589036"/>
<dbReference type="EMBL" id="SAEB01000009">
    <property type="protein sequence ID" value="RVD82295.1"/>
    <property type="molecule type" value="Genomic_DNA"/>
</dbReference>
<keyword evidence="2" id="KW-1185">Reference proteome</keyword>
<evidence type="ECO:0000313" key="2">
    <source>
        <dbReference type="Proteomes" id="UP000283090"/>
    </source>
</evidence>
<gene>
    <name evidence="1" type="ORF">DFL_006725</name>
</gene>
<dbReference type="OrthoDB" id="76567at2759"/>
<dbReference type="Proteomes" id="UP000283090">
    <property type="component" value="Unassembled WGS sequence"/>
</dbReference>
<sequence length="253" mass="28786">MSKPSSFVSSKKTVQKTISSGQPLFLQFDEIDKSLANKFISFFSTGKWERRRLRISYNSYLRQLSIQMPDHIHECTGDFVMYLWRNWENTQILSPDVADLFCRHPSPTIRGFVGRYTESSKEPDFFLAPLGAPFPSIAFETGFSELGENLIRDKDLWIQGSGGATKVVILINIMRRPNTDHGYEASLEVWRTTDCQKVVVFPELLDEGDPVITLGDLWGGRSVPTGYDEKQELPLSRRDLRISLLKAIETSIG</sequence>
<dbReference type="STRING" id="97331.A0A436ZU17"/>
<organism evidence="1 2">
    <name type="scientific">Arthrobotrys flagrans</name>
    <name type="common">Nematode-trapping fungus</name>
    <name type="synonym">Trichothecium flagrans</name>
    <dbReference type="NCBI Taxonomy" id="97331"/>
    <lineage>
        <taxon>Eukaryota</taxon>
        <taxon>Fungi</taxon>
        <taxon>Dikarya</taxon>
        <taxon>Ascomycota</taxon>
        <taxon>Pezizomycotina</taxon>
        <taxon>Orbiliomycetes</taxon>
        <taxon>Orbiliales</taxon>
        <taxon>Orbiliaceae</taxon>
        <taxon>Arthrobotrys</taxon>
    </lineage>
</organism>
<comment type="caution">
    <text evidence="1">The sequence shown here is derived from an EMBL/GenBank/DDBJ whole genome shotgun (WGS) entry which is preliminary data.</text>
</comment>
<protein>
    <submittedName>
        <fullName evidence="1">Uncharacterized protein</fullName>
    </submittedName>
</protein>
<accession>A0A436ZU17</accession>
<dbReference type="RefSeq" id="XP_067487839.1">
    <property type="nucleotide sequence ID" value="XM_067636198.1"/>
</dbReference>